<dbReference type="RefSeq" id="WP_258818439.1">
    <property type="nucleotide sequence ID" value="NZ_JANUGW010000016.1"/>
</dbReference>
<dbReference type="PANTHER" id="PTHR21716:SF61">
    <property type="entry name" value="BLR8064 PROTEIN"/>
    <property type="match status" value="1"/>
</dbReference>
<evidence type="ECO:0000313" key="8">
    <source>
        <dbReference type="Proteomes" id="UP001204151"/>
    </source>
</evidence>
<keyword evidence="3 6" id="KW-0812">Transmembrane</keyword>
<sequence>MTDRRATRLVVPALFALALAFLLQHFLGALAWAGLLAVITWPGHVRLQARGWPPFASAACLVGLLILGFVAPSLVLLNTLGGELAGVQRLLARANEIGLPAPAWLARLPLVAEHAIAWWNDHLALPGGLNRLVGSAAGDFAPHLTGAARLWGSTILANALYLFLALLTLFVLYLHGPAAIHHVDTAGMRALPRQYPMLRRVFPLSVRGTALGLVSVAILEGCVLGGAYFIAGAPAPALLGVLTGYLALVPGGAPLSFTLVSLLLLGQGHSGAALGLFCWGAFELFMVDKFIRPKLIGRRVNLPFLAVLFGLLGGVSTLGVIGLFVGPFMMAILFEWLRGDDIDNTAFNTNFSSPGDEALRENQTSLASPAQRDNTT</sequence>
<comment type="caution">
    <text evidence="7">The sequence shown here is derived from an EMBL/GenBank/DDBJ whole genome shotgun (WGS) entry which is preliminary data.</text>
</comment>
<keyword evidence="5 6" id="KW-0472">Membrane</keyword>
<comment type="similarity">
    <text evidence="2">Belongs to the autoinducer-2 exporter (AI-2E) (TC 2.A.86) family.</text>
</comment>
<accession>A0ABT1ZVA2</accession>
<evidence type="ECO:0000256" key="2">
    <source>
        <dbReference type="ARBA" id="ARBA00009773"/>
    </source>
</evidence>
<dbReference type="Proteomes" id="UP001204151">
    <property type="component" value="Unassembled WGS sequence"/>
</dbReference>
<feature type="transmembrane region" description="Helical" evidence="6">
    <location>
        <begin position="303"/>
        <end position="334"/>
    </location>
</feature>
<evidence type="ECO:0000256" key="6">
    <source>
        <dbReference type="SAM" id="Phobius"/>
    </source>
</evidence>
<evidence type="ECO:0000256" key="4">
    <source>
        <dbReference type="ARBA" id="ARBA00022989"/>
    </source>
</evidence>
<feature type="transmembrane region" description="Helical" evidence="6">
    <location>
        <begin position="155"/>
        <end position="174"/>
    </location>
</feature>
<feature type="transmembrane region" description="Helical" evidence="6">
    <location>
        <begin position="238"/>
        <end position="265"/>
    </location>
</feature>
<gene>
    <name evidence="7" type="ORF">NX784_19940</name>
</gene>
<feature type="transmembrane region" description="Helical" evidence="6">
    <location>
        <begin position="210"/>
        <end position="231"/>
    </location>
</feature>
<feature type="transmembrane region" description="Helical" evidence="6">
    <location>
        <begin position="55"/>
        <end position="80"/>
    </location>
</feature>
<organism evidence="7 8">
    <name type="scientific">Massilia pinisoli</name>
    <dbReference type="NCBI Taxonomy" id="1772194"/>
    <lineage>
        <taxon>Bacteria</taxon>
        <taxon>Pseudomonadati</taxon>
        <taxon>Pseudomonadota</taxon>
        <taxon>Betaproteobacteria</taxon>
        <taxon>Burkholderiales</taxon>
        <taxon>Oxalobacteraceae</taxon>
        <taxon>Telluria group</taxon>
        <taxon>Massilia</taxon>
    </lineage>
</organism>
<dbReference type="Pfam" id="PF01594">
    <property type="entry name" value="AI-2E_transport"/>
    <property type="match status" value="1"/>
</dbReference>
<evidence type="ECO:0000313" key="7">
    <source>
        <dbReference type="EMBL" id="MCS0583871.1"/>
    </source>
</evidence>
<dbReference type="PANTHER" id="PTHR21716">
    <property type="entry name" value="TRANSMEMBRANE PROTEIN"/>
    <property type="match status" value="1"/>
</dbReference>
<proteinExistence type="inferred from homology"/>
<keyword evidence="4 6" id="KW-1133">Transmembrane helix</keyword>
<evidence type="ECO:0000256" key="1">
    <source>
        <dbReference type="ARBA" id="ARBA00004141"/>
    </source>
</evidence>
<name>A0ABT1ZVA2_9BURK</name>
<keyword evidence="8" id="KW-1185">Reference proteome</keyword>
<dbReference type="InterPro" id="IPR002549">
    <property type="entry name" value="AI-2E-like"/>
</dbReference>
<evidence type="ECO:0000256" key="3">
    <source>
        <dbReference type="ARBA" id="ARBA00022692"/>
    </source>
</evidence>
<evidence type="ECO:0000256" key="5">
    <source>
        <dbReference type="ARBA" id="ARBA00023136"/>
    </source>
</evidence>
<protein>
    <submittedName>
        <fullName evidence="7">AI-2E family transporter</fullName>
    </submittedName>
</protein>
<dbReference type="EMBL" id="JANUGW010000016">
    <property type="protein sequence ID" value="MCS0583871.1"/>
    <property type="molecule type" value="Genomic_DNA"/>
</dbReference>
<feature type="transmembrane region" description="Helical" evidence="6">
    <location>
        <begin position="271"/>
        <end position="291"/>
    </location>
</feature>
<reference evidence="7 8" key="1">
    <citation type="submission" date="2022-08" db="EMBL/GenBank/DDBJ databases">
        <title>Reclassification of Massilia species as members of the genera Telluria, Duganella, Pseudoduganella, Mokoshia gen. nov. and Zemynaea gen. nov. using orthogonal and non-orthogonal genome-based approaches.</title>
        <authorList>
            <person name="Bowman J.P."/>
        </authorList>
    </citation>
    <scope>NUCLEOTIDE SEQUENCE [LARGE SCALE GENOMIC DNA]</scope>
    <source>
        <strain evidence="7 8">JCM 31316</strain>
    </source>
</reference>
<comment type="subcellular location">
    <subcellularLocation>
        <location evidence="1">Membrane</location>
        <topology evidence="1">Multi-pass membrane protein</topology>
    </subcellularLocation>
</comment>